<comment type="subcellular location">
    <subcellularLocation>
        <location evidence="1">Membrane</location>
    </subcellularLocation>
</comment>
<evidence type="ECO:0000313" key="8">
    <source>
        <dbReference type="Proteomes" id="UP000800041"/>
    </source>
</evidence>
<evidence type="ECO:0000256" key="6">
    <source>
        <dbReference type="SAM" id="Phobius"/>
    </source>
</evidence>
<proteinExistence type="predicted"/>
<organism evidence="7 8">
    <name type="scientific">Aulographum hederae CBS 113979</name>
    <dbReference type="NCBI Taxonomy" id="1176131"/>
    <lineage>
        <taxon>Eukaryota</taxon>
        <taxon>Fungi</taxon>
        <taxon>Dikarya</taxon>
        <taxon>Ascomycota</taxon>
        <taxon>Pezizomycotina</taxon>
        <taxon>Dothideomycetes</taxon>
        <taxon>Pleosporomycetidae</taxon>
        <taxon>Aulographales</taxon>
        <taxon>Aulographaceae</taxon>
    </lineage>
</organism>
<protein>
    <recommendedName>
        <fullName evidence="9">Ubiquitin conjugating enzyme</fullName>
    </recommendedName>
</protein>
<evidence type="ECO:0000256" key="4">
    <source>
        <dbReference type="ARBA" id="ARBA00022989"/>
    </source>
</evidence>
<evidence type="ECO:0000256" key="1">
    <source>
        <dbReference type="ARBA" id="ARBA00004370"/>
    </source>
</evidence>
<keyword evidence="3" id="KW-0496">Mitochondrion</keyword>
<feature type="transmembrane region" description="Helical" evidence="6">
    <location>
        <begin position="211"/>
        <end position="233"/>
    </location>
</feature>
<evidence type="ECO:0000313" key="7">
    <source>
        <dbReference type="EMBL" id="KAF1989586.1"/>
    </source>
</evidence>
<evidence type="ECO:0000256" key="5">
    <source>
        <dbReference type="ARBA" id="ARBA00023136"/>
    </source>
</evidence>
<feature type="transmembrane region" description="Helical" evidence="6">
    <location>
        <begin position="295"/>
        <end position="317"/>
    </location>
</feature>
<keyword evidence="3" id="KW-0999">Mitochondrion inner membrane</keyword>
<dbReference type="AlphaFoldDB" id="A0A6G1H8N8"/>
<keyword evidence="2 6" id="KW-0812">Transmembrane</keyword>
<feature type="transmembrane region" description="Helical" evidence="6">
    <location>
        <begin position="169"/>
        <end position="191"/>
    </location>
</feature>
<reference evidence="7" key="1">
    <citation type="journal article" date="2020" name="Stud. Mycol.">
        <title>101 Dothideomycetes genomes: a test case for predicting lifestyles and emergence of pathogens.</title>
        <authorList>
            <person name="Haridas S."/>
            <person name="Albert R."/>
            <person name="Binder M."/>
            <person name="Bloem J."/>
            <person name="Labutti K."/>
            <person name="Salamov A."/>
            <person name="Andreopoulos B."/>
            <person name="Baker S."/>
            <person name="Barry K."/>
            <person name="Bills G."/>
            <person name="Bluhm B."/>
            <person name="Cannon C."/>
            <person name="Castanera R."/>
            <person name="Culley D."/>
            <person name="Daum C."/>
            <person name="Ezra D."/>
            <person name="Gonzalez J."/>
            <person name="Henrissat B."/>
            <person name="Kuo A."/>
            <person name="Liang C."/>
            <person name="Lipzen A."/>
            <person name="Lutzoni F."/>
            <person name="Magnuson J."/>
            <person name="Mondo S."/>
            <person name="Nolan M."/>
            <person name="Ohm R."/>
            <person name="Pangilinan J."/>
            <person name="Park H.-J."/>
            <person name="Ramirez L."/>
            <person name="Alfaro M."/>
            <person name="Sun H."/>
            <person name="Tritt A."/>
            <person name="Yoshinaga Y."/>
            <person name="Zwiers L.-H."/>
            <person name="Turgeon B."/>
            <person name="Goodwin S."/>
            <person name="Spatafora J."/>
            <person name="Crous P."/>
            <person name="Grigoriev I."/>
        </authorList>
    </citation>
    <scope>NUCLEOTIDE SEQUENCE</scope>
    <source>
        <strain evidence="7">CBS 113979</strain>
    </source>
</reference>
<name>A0A6G1H8N8_9PEZI</name>
<evidence type="ECO:0008006" key="9">
    <source>
        <dbReference type="Google" id="ProtNLM"/>
    </source>
</evidence>
<keyword evidence="4 6" id="KW-1133">Transmembrane helix</keyword>
<dbReference type="GO" id="GO:0016020">
    <property type="term" value="C:membrane"/>
    <property type="evidence" value="ECO:0007669"/>
    <property type="project" value="UniProtKB-SubCell"/>
</dbReference>
<dbReference type="InterPro" id="IPR023395">
    <property type="entry name" value="MCP_dom_sf"/>
</dbReference>
<sequence length="331" mass="36346">MPGWAMAVMGVTALFFMFVFMSLNYSLGHVIFTLAQVETPLNDLTIHVSSANDDPDAPVEKDNLLDVEEAVVKVKPITSKIRTTMRHITSVGGFAARWRGLRLGLLYTFAFGIISNVCMAIIPFPPLASALAAIVTVPIHCAWTHATIAMPSNKGIRERVAFKDTFKKLWAPAVMKAAAIDTSLFIMIVAFSLRNAFHIRSLPVWVEITHGVLSVALAIFLSLFVIVPATAAFTRVEASLLPDDDEVIVPFDRTLGGFLAPAIYGNNNGFQIMKAALKSFDNEARRRIAKTLVKIVLIFVAVMIFMVQILAFELWILPGNAVEKIGHAYKS</sequence>
<dbReference type="Proteomes" id="UP000800041">
    <property type="component" value="Unassembled WGS sequence"/>
</dbReference>
<feature type="transmembrane region" description="Helical" evidence="6">
    <location>
        <begin position="104"/>
        <end position="124"/>
    </location>
</feature>
<evidence type="ECO:0000256" key="2">
    <source>
        <dbReference type="ARBA" id="ARBA00022692"/>
    </source>
</evidence>
<feature type="transmembrane region" description="Helical" evidence="6">
    <location>
        <begin position="6"/>
        <end position="27"/>
    </location>
</feature>
<dbReference type="SUPFAM" id="SSF103506">
    <property type="entry name" value="Mitochondrial carrier"/>
    <property type="match status" value="1"/>
</dbReference>
<feature type="transmembrane region" description="Helical" evidence="6">
    <location>
        <begin position="130"/>
        <end position="148"/>
    </location>
</feature>
<evidence type="ECO:0000256" key="3">
    <source>
        <dbReference type="ARBA" id="ARBA00022792"/>
    </source>
</evidence>
<dbReference type="OrthoDB" id="2896006at2759"/>
<accession>A0A6G1H8N8</accession>
<dbReference type="EMBL" id="ML977144">
    <property type="protein sequence ID" value="KAF1989586.1"/>
    <property type="molecule type" value="Genomic_DNA"/>
</dbReference>
<keyword evidence="8" id="KW-1185">Reference proteome</keyword>
<gene>
    <name evidence="7" type="ORF">K402DRAFT_390550</name>
</gene>
<keyword evidence="5 6" id="KW-0472">Membrane</keyword>